<feature type="transmembrane region" description="Helical" evidence="5">
    <location>
        <begin position="394"/>
        <end position="414"/>
    </location>
</feature>
<dbReference type="PROSITE" id="PS50850">
    <property type="entry name" value="MFS"/>
    <property type="match status" value="1"/>
</dbReference>
<keyword evidence="4 5" id="KW-0472">Membrane</keyword>
<feature type="transmembrane region" description="Helical" evidence="5">
    <location>
        <begin position="423"/>
        <end position="443"/>
    </location>
</feature>
<dbReference type="Gene3D" id="1.20.1250.20">
    <property type="entry name" value="MFS general substrate transporter like domains"/>
    <property type="match status" value="2"/>
</dbReference>
<evidence type="ECO:0000313" key="8">
    <source>
        <dbReference type="Proteomes" id="UP000287144"/>
    </source>
</evidence>
<sequence length="597" mass="65492">MNITFKPTHATGGGGFSQVFFQPEGPIQILFCTIHLYLRYDSRPPWARSNIKSTPATWLKKEAGVVRDSPSSTDNEEPINPNAQAGVQKIEALTSVWTTRTLIAAYVIIWFIYFVDMLLQGVGGSLNLWVTSAFAQHSLTPTVMIFSSIIGAVFKLTIAKVLDVFGRPHGYLLSVFFAIIGLVMMAACNNVESYAAAQVFYTVGNNALLYTISVFIADSSSLRNRGLVNAFVGTPNFITVWVAGPMSEAYLKGPGWRWCFGTFAILLPAAKKQNLIPKAKSGRTVMESTLYYLREFDAVGLLLLSGGMALFLLPFNIYSLQAQGWRAPLIICLLVFGFALIVAFVIWERFFAPVTFYSLFSSSRPNTSRYYCWNAYFVSFLLVVNNLSVTHASYVAQTYTIGSCLLCIFTGWLIRHTGRYKPVCLYFGVPMSIFGVGLMIHFRQPGIEIGYIVMCQIFISFAGGVVMIAAGVAAVATASHQHIAVVIAIQAMFSEVGGAIGLSIAAAIWQGVFPKKLAEYLPAEELSHLFDIYAAVEAQLAYPEGTPAREAVQHAYGDAQKMILIASTAVWAIGLVATLVWKDINVKEIKQVKGNVI</sequence>
<dbReference type="InterPro" id="IPR036259">
    <property type="entry name" value="MFS_trans_sf"/>
</dbReference>
<dbReference type="PANTHER" id="PTHR23501:SF3">
    <property type="entry name" value="MAJOR FACILITATOR SUPERFAMILY (MFS) PROFILE DOMAIN-CONTAINING PROTEIN"/>
    <property type="match status" value="1"/>
</dbReference>
<dbReference type="Proteomes" id="UP000287144">
    <property type="component" value="Unassembled WGS sequence"/>
</dbReference>
<evidence type="ECO:0000256" key="1">
    <source>
        <dbReference type="ARBA" id="ARBA00004141"/>
    </source>
</evidence>
<evidence type="ECO:0000259" key="6">
    <source>
        <dbReference type="PROSITE" id="PS50850"/>
    </source>
</evidence>
<reference evidence="7 8" key="1">
    <citation type="submission" date="2017-06" db="EMBL/GenBank/DDBJ databases">
        <title>Comparative genomic analysis of Ambrosia Fusariam Clade fungi.</title>
        <authorList>
            <person name="Stajich J.E."/>
            <person name="Carrillo J."/>
            <person name="Kijimoto T."/>
            <person name="Eskalen A."/>
            <person name="O'Donnell K."/>
            <person name="Kasson M."/>
        </authorList>
    </citation>
    <scope>NUCLEOTIDE SEQUENCE [LARGE SCALE GENOMIC DNA]</scope>
    <source>
        <strain evidence="7 8">NRRL62579</strain>
    </source>
</reference>
<keyword evidence="3 5" id="KW-1133">Transmembrane helix</keyword>
<keyword evidence="8" id="KW-1185">Reference proteome</keyword>
<dbReference type="GO" id="GO:0022857">
    <property type="term" value="F:transmembrane transporter activity"/>
    <property type="evidence" value="ECO:0007669"/>
    <property type="project" value="InterPro"/>
</dbReference>
<dbReference type="AlphaFoldDB" id="A0A428SVZ5"/>
<evidence type="ECO:0000256" key="5">
    <source>
        <dbReference type="SAM" id="Phobius"/>
    </source>
</evidence>
<feature type="transmembrane region" description="Helical" evidence="5">
    <location>
        <begin position="139"/>
        <end position="158"/>
    </location>
</feature>
<evidence type="ECO:0000313" key="7">
    <source>
        <dbReference type="EMBL" id="RSL93972.1"/>
    </source>
</evidence>
<feature type="transmembrane region" description="Helical" evidence="5">
    <location>
        <begin position="562"/>
        <end position="581"/>
    </location>
</feature>
<feature type="transmembrane region" description="Helical" evidence="5">
    <location>
        <begin position="199"/>
        <end position="217"/>
    </location>
</feature>
<feature type="transmembrane region" description="Helical" evidence="5">
    <location>
        <begin position="483"/>
        <end position="509"/>
    </location>
</feature>
<feature type="transmembrane region" description="Helical" evidence="5">
    <location>
        <begin position="325"/>
        <end position="347"/>
    </location>
</feature>
<dbReference type="InterPro" id="IPR020846">
    <property type="entry name" value="MFS_dom"/>
</dbReference>
<comment type="caution">
    <text evidence="7">The sequence shown here is derived from an EMBL/GenBank/DDBJ whole genome shotgun (WGS) entry which is preliminary data.</text>
</comment>
<evidence type="ECO:0000256" key="4">
    <source>
        <dbReference type="ARBA" id="ARBA00023136"/>
    </source>
</evidence>
<comment type="subcellular location">
    <subcellularLocation>
        <location evidence="1">Membrane</location>
        <topology evidence="1">Multi-pass membrane protein</topology>
    </subcellularLocation>
</comment>
<dbReference type="SUPFAM" id="SSF103473">
    <property type="entry name" value="MFS general substrate transporter"/>
    <property type="match status" value="2"/>
</dbReference>
<feature type="transmembrane region" description="Helical" evidence="5">
    <location>
        <begin position="449"/>
        <end position="476"/>
    </location>
</feature>
<feature type="domain" description="Major facilitator superfamily (MFS) profile" evidence="6">
    <location>
        <begin position="102"/>
        <end position="586"/>
    </location>
</feature>
<gene>
    <name evidence="7" type="ORF">CEP52_012944</name>
</gene>
<accession>A0A428SVZ5</accession>
<feature type="transmembrane region" description="Helical" evidence="5">
    <location>
        <begin position="101"/>
        <end position="119"/>
    </location>
</feature>
<organism evidence="7 8">
    <name type="scientific">Fusarium oligoseptatum</name>
    <dbReference type="NCBI Taxonomy" id="2604345"/>
    <lineage>
        <taxon>Eukaryota</taxon>
        <taxon>Fungi</taxon>
        <taxon>Dikarya</taxon>
        <taxon>Ascomycota</taxon>
        <taxon>Pezizomycotina</taxon>
        <taxon>Sordariomycetes</taxon>
        <taxon>Hypocreomycetidae</taxon>
        <taxon>Hypocreales</taxon>
        <taxon>Nectriaceae</taxon>
        <taxon>Fusarium</taxon>
        <taxon>Fusarium solani species complex</taxon>
    </lineage>
</organism>
<feature type="transmembrane region" description="Helical" evidence="5">
    <location>
        <begin position="170"/>
        <end position="187"/>
    </location>
</feature>
<evidence type="ECO:0000256" key="2">
    <source>
        <dbReference type="ARBA" id="ARBA00022692"/>
    </source>
</evidence>
<dbReference type="GO" id="GO:0005886">
    <property type="term" value="C:plasma membrane"/>
    <property type="evidence" value="ECO:0007669"/>
    <property type="project" value="TreeGrafter"/>
</dbReference>
<feature type="transmembrane region" description="Helical" evidence="5">
    <location>
        <begin position="226"/>
        <end position="243"/>
    </location>
</feature>
<keyword evidence="2 5" id="KW-0812">Transmembrane</keyword>
<protein>
    <recommendedName>
        <fullName evidence="6">Major facilitator superfamily (MFS) profile domain-containing protein</fullName>
    </recommendedName>
</protein>
<dbReference type="EMBL" id="NKCK01000175">
    <property type="protein sequence ID" value="RSL93972.1"/>
    <property type="molecule type" value="Genomic_DNA"/>
</dbReference>
<dbReference type="PANTHER" id="PTHR23501">
    <property type="entry name" value="MAJOR FACILITATOR SUPERFAMILY"/>
    <property type="match status" value="1"/>
</dbReference>
<name>A0A428SVZ5_9HYPO</name>
<proteinExistence type="predicted"/>
<feature type="transmembrane region" description="Helical" evidence="5">
    <location>
        <begin position="291"/>
        <end position="313"/>
    </location>
</feature>
<evidence type="ECO:0000256" key="3">
    <source>
        <dbReference type="ARBA" id="ARBA00022989"/>
    </source>
</evidence>